<dbReference type="AlphaFoldDB" id="A0A0E9VYA8"/>
<reference evidence="1" key="2">
    <citation type="journal article" date="2015" name="Fish Shellfish Immunol.">
        <title>Early steps in the European eel (Anguilla anguilla)-Vibrio vulnificus interaction in the gills: Role of the RtxA13 toxin.</title>
        <authorList>
            <person name="Callol A."/>
            <person name="Pajuelo D."/>
            <person name="Ebbesson L."/>
            <person name="Teles M."/>
            <person name="MacKenzie S."/>
            <person name="Amaro C."/>
        </authorList>
    </citation>
    <scope>NUCLEOTIDE SEQUENCE</scope>
</reference>
<organism evidence="1">
    <name type="scientific">Anguilla anguilla</name>
    <name type="common">European freshwater eel</name>
    <name type="synonym">Muraena anguilla</name>
    <dbReference type="NCBI Taxonomy" id="7936"/>
    <lineage>
        <taxon>Eukaryota</taxon>
        <taxon>Metazoa</taxon>
        <taxon>Chordata</taxon>
        <taxon>Craniata</taxon>
        <taxon>Vertebrata</taxon>
        <taxon>Euteleostomi</taxon>
        <taxon>Actinopterygii</taxon>
        <taxon>Neopterygii</taxon>
        <taxon>Teleostei</taxon>
        <taxon>Anguilliformes</taxon>
        <taxon>Anguillidae</taxon>
        <taxon>Anguilla</taxon>
    </lineage>
</organism>
<reference evidence="1" key="1">
    <citation type="submission" date="2014-11" db="EMBL/GenBank/DDBJ databases">
        <authorList>
            <person name="Amaro Gonzalez C."/>
        </authorList>
    </citation>
    <scope>NUCLEOTIDE SEQUENCE</scope>
</reference>
<accession>A0A0E9VYA8</accession>
<sequence>MIRLPESVVHINSNNIVDLNKKHCQSKMHIFAD</sequence>
<proteinExistence type="predicted"/>
<dbReference type="EMBL" id="GBXM01025438">
    <property type="protein sequence ID" value="JAH83139.1"/>
    <property type="molecule type" value="Transcribed_RNA"/>
</dbReference>
<evidence type="ECO:0000313" key="1">
    <source>
        <dbReference type="EMBL" id="JAH83139.1"/>
    </source>
</evidence>
<protein>
    <submittedName>
        <fullName evidence="1">Uncharacterized protein</fullName>
    </submittedName>
</protein>
<name>A0A0E9VYA8_ANGAN</name>